<proteinExistence type="predicted"/>
<sequence>MTIKTTFIAAGTALAIAAAAFQPAQAAPAFAGLAKQSITTSAAGVEVVKGKHHGHAGAAAAAAIIGLGAFAIGAAVANDRYNRGPQRRCYVERVRVWDSYYQAYVVEKRRFCD</sequence>
<feature type="transmembrane region" description="Helical" evidence="1">
    <location>
        <begin position="56"/>
        <end position="78"/>
    </location>
</feature>
<keyword evidence="1" id="KW-0472">Membrane</keyword>
<reference evidence="3" key="1">
    <citation type="submission" date="2020-12" db="EMBL/GenBank/DDBJ databases">
        <title>Bacterial taxonomy.</title>
        <authorList>
            <person name="Pan X."/>
        </authorList>
    </citation>
    <scope>NUCLEOTIDE SEQUENCE</scope>
    <source>
        <strain evidence="3">B2012</strain>
    </source>
</reference>
<evidence type="ECO:0000313" key="3">
    <source>
        <dbReference type="EMBL" id="MBJ3778356.1"/>
    </source>
</evidence>
<name>A0A934IT73_9HYPH</name>
<feature type="chain" id="PRO_5037175655" evidence="2">
    <location>
        <begin position="27"/>
        <end position="113"/>
    </location>
</feature>
<evidence type="ECO:0000313" key="4">
    <source>
        <dbReference type="Proteomes" id="UP000609531"/>
    </source>
</evidence>
<organism evidence="3 4">
    <name type="scientific">Acuticoccus mangrovi</name>
    <dbReference type="NCBI Taxonomy" id="2796142"/>
    <lineage>
        <taxon>Bacteria</taxon>
        <taxon>Pseudomonadati</taxon>
        <taxon>Pseudomonadota</taxon>
        <taxon>Alphaproteobacteria</taxon>
        <taxon>Hyphomicrobiales</taxon>
        <taxon>Amorphaceae</taxon>
        <taxon>Acuticoccus</taxon>
    </lineage>
</organism>
<feature type="signal peptide" evidence="2">
    <location>
        <begin position="1"/>
        <end position="26"/>
    </location>
</feature>
<evidence type="ECO:0000256" key="1">
    <source>
        <dbReference type="SAM" id="Phobius"/>
    </source>
</evidence>
<keyword evidence="2" id="KW-0732">Signal</keyword>
<dbReference type="AlphaFoldDB" id="A0A934IT73"/>
<keyword evidence="1" id="KW-0812">Transmembrane</keyword>
<dbReference type="Proteomes" id="UP000609531">
    <property type="component" value="Unassembled WGS sequence"/>
</dbReference>
<dbReference type="EMBL" id="JAEKJA010000026">
    <property type="protein sequence ID" value="MBJ3778356.1"/>
    <property type="molecule type" value="Genomic_DNA"/>
</dbReference>
<dbReference type="RefSeq" id="WP_198884253.1">
    <property type="nucleotide sequence ID" value="NZ_JAEKJA010000026.1"/>
</dbReference>
<keyword evidence="1" id="KW-1133">Transmembrane helix</keyword>
<protein>
    <submittedName>
        <fullName evidence="3">Uncharacterized protein</fullName>
    </submittedName>
</protein>
<evidence type="ECO:0000256" key="2">
    <source>
        <dbReference type="SAM" id="SignalP"/>
    </source>
</evidence>
<accession>A0A934IT73</accession>
<keyword evidence="4" id="KW-1185">Reference proteome</keyword>
<comment type="caution">
    <text evidence="3">The sequence shown here is derived from an EMBL/GenBank/DDBJ whole genome shotgun (WGS) entry which is preliminary data.</text>
</comment>
<gene>
    <name evidence="3" type="ORF">JCR33_21835</name>
</gene>